<dbReference type="EMBL" id="JRLW01000003">
    <property type="protein sequence ID" value="KGO90147.1"/>
    <property type="molecule type" value="Genomic_DNA"/>
</dbReference>
<feature type="transmembrane region" description="Helical" evidence="1">
    <location>
        <begin position="182"/>
        <end position="203"/>
    </location>
</feature>
<evidence type="ECO:0000313" key="2">
    <source>
        <dbReference type="EMBL" id="KGO90147.1"/>
    </source>
</evidence>
<organism evidence="2 3">
    <name type="scientific">Flavobacterium suncheonense GH29-5 = DSM 17707</name>
    <dbReference type="NCBI Taxonomy" id="1121899"/>
    <lineage>
        <taxon>Bacteria</taxon>
        <taxon>Pseudomonadati</taxon>
        <taxon>Bacteroidota</taxon>
        <taxon>Flavobacteriia</taxon>
        <taxon>Flavobacteriales</taxon>
        <taxon>Flavobacteriaceae</taxon>
        <taxon>Flavobacterium</taxon>
    </lineage>
</organism>
<keyword evidence="1" id="KW-0472">Membrane</keyword>
<proteinExistence type="predicted"/>
<feature type="transmembrane region" description="Helical" evidence="1">
    <location>
        <begin position="7"/>
        <end position="27"/>
    </location>
</feature>
<dbReference type="RefSeq" id="WP_026981130.1">
    <property type="nucleotide sequence ID" value="NZ_JRLW01000003.1"/>
</dbReference>
<dbReference type="Proteomes" id="UP000030121">
    <property type="component" value="Unassembled WGS sequence"/>
</dbReference>
<name>A0A0A2MBV6_9FLAO</name>
<dbReference type="Pfam" id="PF06197">
    <property type="entry name" value="DUF998"/>
    <property type="match status" value="1"/>
</dbReference>
<feature type="transmembrane region" description="Helical" evidence="1">
    <location>
        <begin position="123"/>
        <end position="144"/>
    </location>
</feature>
<evidence type="ECO:0008006" key="4">
    <source>
        <dbReference type="Google" id="ProtNLM"/>
    </source>
</evidence>
<gene>
    <name evidence="2" type="ORF">Q764_03525</name>
</gene>
<dbReference type="InterPro" id="IPR009339">
    <property type="entry name" value="DUF998"/>
</dbReference>
<reference evidence="2 3" key="1">
    <citation type="submission" date="2013-09" db="EMBL/GenBank/DDBJ databases">
        <authorList>
            <person name="Zeng Z."/>
            <person name="Chen C."/>
        </authorList>
    </citation>
    <scope>NUCLEOTIDE SEQUENCE [LARGE SCALE GENOMIC DNA]</scope>
    <source>
        <strain evidence="2 3">GH29-5</strain>
    </source>
</reference>
<dbReference type="STRING" id="1121899.GCA_000430025_00087"/>
<feature type="transmembrane region" description="Helical" evidence="1">
    <location>
        <begin position="85"/>
        <end position="103"/>
    </location>
</feature>
<keyword evidence="3" id="KW-1185">Reference proteome</keyword>
<accession>A0A0A2MBV6</accession>
<sequence>MRKSKAFWTGTLGVALFVFTTFLGGLLDPKYSHTSQFISELYADNAGHADFLRFFGYIPSGILFSLFSVFAIMETPKSTLRTVGFLGIGIGYGVGTIICGFFNCDTDCNPYFINPSSSQIIHNFVGFITYTICPPAIFLLGFSARKWRKGNMLSNISFALSLLSFCFFGLLNANLHSPYKGLIQRVLEGSILLWILYCSYYLLKLKRTP</sequence>
<dbReference type="eggNOG" id="ENOG5030P3X">
    <property type="taxonomic scope" value="Bacteria"/>
</dbReference>
<evidence type="ECO:0000256" key="1">
    <source>
        <dbReference type="SAM" id="Phobius"/>
    </source>
</evidence>
<comment type="caution">
    <text evidence="2">The sequence shown here is derived from an EMBL/GenBank/DDBJ whole genome shotgun (WGS) entry which is preliminary data.</text>
</comment>
<dbReference type="AlphaFoldDB" id="A0A0A2MBV6"/>
<evidence type="ECO:0000313" key="3">
    <source>
        <dbReference type="Proteomes" id="UP000030121"/>
    </source>
</evidence>
<keyword evidence="1" id="KW-1133">Transmembrane helix</keyword>
<feature type="transmembrane region" description="Helical" evidence="1">
    <location>
        <begin position="54"/>
        <end position="73"/>
    </location>
</feature>
<feature type="transmembrane region" description="Helical" evidence="1">
    <location>
        <begin position="156"/>
        <end position="176"/>
    </location>
</feature>
<protein>
    <recommendedName>
        <fullName evidence="4">DUF998 domain-containing protein</fullName>
    </recommendedName>
</protein>
<keyword evidence="1" id="KW-0812">Transmembrane</keyword>
<dbReference type="OrthoDB" id="791654at2"/>